<protein>
    <submittedName>
        <fullName evidence="2">Uncharacterized protein</fullName>
    </submittedName>
</protein>
<evidence type="ECO:0000256" key="1">
    <source>
        <dbReference type="SAM" id="Phobius"/>
    </source>
</evidence>
<keyword evidence="3" id="KW-1185">Reference proteome</keyword>
<evidence type="ECO:0000313" key="2">
    <source>
        <dbReference type="EMBL" id="AEM37890.1"/>
    </source>
</evidence>
<keyword evidence="1" id="KW-0812">Transmembrane</keyword>
<organism evidence="2 3">
    <name type="scientific">Pyrolobus fumarii (strain DSM 11204 / 1A)</name>
    <dbReference type="NCBI Taxonomy" id="694429"/>
    <lineage>
        <taxon>Archaea</taxon>
        <taxon>Thermoproteota</taxon>
        <taxon>Thermoprotei</taxon>
        <taxon>Desulfurococcales</taxon>
        <taxon>Pyrodictiaceae</taxon>
        <taxon>Pyrolobus</taxon>
    </lineage>
</organism>
<dbReference type="Proteomes" id="UP000001037">
    <property type="component" value="Chromosome"/>
</dbReference>
<evidence type="ECO:0000313" key="3">
    <source>
        <dbReference type="Proteomes" id="UP000001037"/>
    </source>
</evidence>
<dbReference type="InParanoid" id="G0EDQ3"/>
<name>G0EDQ3_PYRF1</name>
<dbReference type="EMBL" id="CP002838">
    <property type="protein sequence ID" value="AEM37890.1"/>
    <property type="molecule type" value="Genomic_DNA"/>
</dbReference>
<dbReference type="KEGG" id="pfm:Pyrfu_0018"/>
<keyword evidence="1" id="KW-0472">Membrane</keyword>
<proteinExistence type="predicted"/>
<dbReference type="AlphaFoldDB" id="G0EDQ3"/>
<keyword evidence="1" id="KW-1133">Transmembrane helix</keyword>
<sequence>MVRAVLTGIVMAFVYAGVGIAPLVYTYLTARRARREYEREIEEAVSEPIVPVHVVVIVKEDDVEARLVNAATASSMDELVANSLVEMHSDDNAEGETSTEEGGILVPLATIGPQLEGVKAPMATSVQGVQEYV</sequence>
<feature type="transmembrane region" description="Helical" evidence="1">
    <location>
        <begin position="6"/>
        <end position="28"/>
    </location>
</feature>
<gene>
    <name evidence="2" type="ordered locus">Pyrfu_0018</name>
</gene>
<dbReference type="RefSeq" id="WP_014025567.1">
    <property type="nucleotide sequence ID" value="NC_015931.1"/>
</dbReference>
<dbReference type="HOGENOM" id="CLU_1902016_0_0_2"/>
<accession>G0EDQ3</accession>
<dbReference type="GeneID" id="11139643"/>
<reference evidence="2 3" key="1">
    <citation type="journal article" date="2011" name="Stand. Genomic Sci.">
        <title>Complete genome sequence of the hyperthermophilic chemolithoautotroph Pyrolobus fumarii type strain (1A).</title>
        <authorList>
            <person name="Anderson I."/>
            <person name="Goker M."/>
            <person name="Nolan M."/>
            <person name="Lucas S."/>
            <person name="Hammon N."/>
            <person name="Deshpande S."/>
            <person name="Cheng J.F."/>
            <person name="Tapia R."/>
            <person name="Han C."/>
            <person name="Goodwin L."/>
            <person name="Pitluck S."/>
            <person name="Huntemann M."/>
            <person name="Liolios K."/>
            <person name="Ivanova N."/>
            <person name="Pagani I."/>
            <person name="Mavromatis K."/>
            <person name="Ovchinikova G."/>
            <person name="Pati A."/>
            <person name="Chen A."/>
            <person name="Palaniappan K."/>
            <person name="Land M."/>
            <person name="Hauser L."/>
            <person name="Brambilla E.M."/>
            <person name="Huber H."/>
            <person name="Yasawong M."/>
            <person name="Rohde M."/>
            <person name="Spring S."/>
            <person name="Abt B."/>
            <person name="Sikorski J."/>
            <person name="Wirth R."/>
            <person name="Detter J.C."/>
            <person name="Woyke T."/>
            <person name="Bristow J."/>
            <person name="Eisen J.A."/>
            <person name="Markowitz V."/>
            <person name="Hugenholtz P."/>
            <person name="Kyrpides N.C."/>
            <person name="Klenk H.P."/>
            <person name="Lapidus A."/>
        </authorList>
    </citation>
    <scope>NUCLEOTIDE SEQUENCE [LARGE SCALE GENOMIC DNA]</scope>
    <source>
        <strain evidence="3">DSM 11204 / 1A</strain>
    </source>
</reference>